<dbReference type="SUPFAM" id="SSF48239">
    <property type="entry name" value="Terpenoid cyclases/Protein prenyltransferases"/>
    <property type="match status" value="1"/>
</dbReference>
<organism evidence="4 5">
    <name type="scientific">Ruminococcus gauvreauii</name>
    <dbReference type="NCBI Taxonomy" id="438033"/>
    <lineage>
        <taxon>Bacteria</taxon>
        <taxon>Bacillati</taxon>
        <taxon>Bacillota</taxon>
        <taxon>Clostridia</taxon>
        <taxon>Eubacteriales</taxon>
        <taxon>Oscillospiraceae</taxon>
        <taxon>Ruminococcus</taxon>
    </lineage>
</organism>
<keyword evidence="3" id="KW-0732">Signal</keyword>
<keyword evidence="1" id="KW-0175">Coiled coil</keyword>
<evidence type="ECO:0000313" key="5">
    <source>
        <dbReference type="Proteomes" id="UP001060164"/>
    </source>
</evidence>
<feature type="coiled-coil region" evidence="1">
    <location>
        <begin position="516"/>
        <end position="543"/>
    </location>
</feature>
<keyword evidence="2" id="KW-0812">Transmembrane</keyword>
<feature type="signal peptide" evidence="3">
    <location>
        <begin position="1"/>
        <end position="29"/>
    </location>
</feature>
<name>A0ABY5VC42_9FIRM</name>
<keyword evidence="2" id="KW-1133">Transmembrane helix</keyword>
<sequence length="653" mass="72690">MVTKTGRICSLLMALCLTLCLLPADFAYAEGHTDYTPQELLETMEDIIVWEKRQVGAAAAGDLFNNAFLQIAGTTNTDWTALAMGRSGYPDDYNAYLAVMADRVTGSYADKKRLVRDKATDWHRKTLAVLSLGGDPTAFGKDDSGNAVNLIADGVYNWSRTESLGEQGTNGWVYGLITLDSLRYQVPKGASETRQNIICEILKLQLDDGGFALDTSSSQNASDVDLTAMAVQALAPYYNSEETYEITRYKKQETKTVRQAVDAALTCLSESQRDDGGFVSWNMNNSESCCQVIVALCSLGIDPCGDSRFIKDENTVLDALMDYRNDDGGFLHSHEYDEENPDADPDKSNGMATQQAFYALTALCRYYGDMRTLYDFRPEMDEEVKARVEAARQAIDNLNADSPSEDLTAAFSAYREVPVEERSYIFNYVKLADLMEDAGMENDSEFLAASMEQNTGGNGAVTSLFGQDVSMSANITFTDEDAQKAGNLPDNGSTEYYLDVVKLLDKLDKSENAGQYEDTRKLLERKKDAIAVTQQEINDINDTVTDTLYPVDQISLRDKKAVEDIKHRIAALSDYDRQQIAQYEDIEQASVRIRNQVTAICIAAAASVLILVLLIIVIVRMRKRKAGKLRQKQRYDNIDDDYEEYDDDDDGED</sequence>
<dbReference type="Proteomes" id="UP001060164">
    <property type="component" value="Chromosome"/>
</dbReference>
<dbReference type="CDD" id="cd00688">
    <property type="entry name" value="ISOPREN_C2_like"/>
    <property type="match status" value="1"/>
</dbReference>
<dbReference type="RefSeq" id="WP_028529541.1">
    <property type="nucleotide sequence ID" value="NZ_CABLBR010000027.1"/>
</dbReference>
<proteinExistence type="predicted"/>
<feature type="transmembrane region" description="Helical" evidence="2">
    <location>
        <begin position="597"/>
        <end position="619"/>
    </location>
</feature>
<evidence type="ECO:0000256" key="1">
    <source>
        <dbReference type="SAM" id="Coils"/>
    </source>
</evidence>
<dbReference type="InterPro" id="IPR008930">
    <property type="entry name" value="Terpenoid_cyclase/PrenylTrfase"/>
</dbReference>
<keyword evidence="5" id="KW-1185">Reference proteome</keyword>
<evidence type="ECO:0000256" key="3">
    <source>
        <dbReference type="SAM" id="SignalP"/>
    </source>
</evidence>
<evidence type="ECO:0000256" key="2">
    <source>
        <dbReference type="SAM" id="Phobius"/>
    </source>
</evidence>
<dbReference type="EMBL" id="CP102290">
    <property type="protein sequence ID" value="UWP58142.1"/>
    <property type="molecule type" value="Genomic_DNA"/>
</dbReference>
<evidence type="ECO:0000313" key="4">
    <source>
        <dbReference type="EMBL" id="UWP58142.1"/>
    </source>
</evidence>
<dbReference type="Gene3D" id="1.50.10.20">
    <property type="match status" value="1"/>
</dbReference>
<feature type="chain" id="PRO_5046211157" evidence="3">
    <location>
        <begin position="30"/>
        <end position="653"/>
    </location>
</feature>
<reference evidence="4" key="1">
    <citation type="journal article" date="2022" name="Cell">
        <title>Design, construction, and in vivo augmentation of a complex gut microbiome.</title>
        <authorList>
            <person name="Cheng A.G."/>
            <person name="Ho P.Y."/>
            <person name="Aranda-Diaz A."/>
            <person name="Jain S."/>
            <person name="Yu F.B."/>
            <person name="Meng X."/>
            <person name="Wang M."/>
            <person name="Iakiviak M."/>
            <person name="Nagashima K."/>
            <person name="Zhao A."/>
            <person name="Murugkar P."/>
            <person name="Patil A."/>
            <person name="Atabakhsh K."/>
            <person name="Weakley A."/>
            <person name="Yan J."/>
            <person name="Brumbaugh A.R."/>
            <person name="Higginbottom S."/>
            <person name="Dimas A."/>
            <person name="Shiver A.L."/>
            <person name="Deutschbauer A."/>
            <person name="Neff N."/>
            <person name="Sonnenburg J.L."/>
            <person name="Huang K.C."/>
            <person name="Fischbach M.A."/>
        </authorList>
    </citation>
    <scope>NUCLEOTIDE SEQUENCE</scope>
    <source>
        <strain evidence="4">DSM 19829</strain>
    </source>
</reference>
<gene>
    <name evidence="4" type="ORF">NQ502_12155</name>
</gene>
<keyword evidence="2" id="KW-0472">Membrane</keyword>
<protein>
    <submittedName>
        <fullName evidence="4">Uncharacterized protein</fullName>
    </submittedName>
</protein>
<accession>A0ABY5VC42</accession>